<evidence type="ECO:0000256" key="2">
    <source>
        <dbReference type="ARBA" id="ARBA00022692"/>
    </source>
</evidence>
<dbReference type="AlphaFoldDB" id="A0A915EDV2"/>
<proteinExistence type="predicted"/>
<evidence type="ECO:0000256" key="4">
    <source>
        <dbReference type="ARBA" id="ARBA00023136"/>
    </source>
</evidence>
<feature type="transmembrane region" description="Helical" evidence="5">
    <location>
        <begin position="21"/>
        <end position="43"/>
    </location>
</feature>
<dbReference type="InterPro" id="IPR018499">
    <property type="entry name" value="Tetraspanin/Peripherin"/>
</dbReference>
<feature type="transmembrane region" description="Helical" evidence="5">
    <location>
        <begin position="90"/>
        <end position="114"/>
    </location>
</feature>
<keyword evidence="3 5" id="KW-1133">Transmembrane helix</keyword>
<dbReference type="GO" id="GO:0016020">
    <property type="term" value="C:membrane"/>
    <property type="evidence" value="ECO:0007669"/>
    <property type="project" value="UniProtKB-SubCell"/>
</dbReference>
<keyword evidence="4 5" id="KW-0472">Membrane</keyword>
<dbReference type="Pfam" id="PF00335">
    <property type="entry name" value="Tetraspanin"/>
    <property type="match status" value="1"/>
</dbReference>
<dbReference type="CDD" id="cd03156">
    <property type="entry name" value="uroplakin_I_like_LEL"/>
    <property type="match status" value="1"/>
</dbReference>
<dbReference type="Gene3D" id="1.10.1450.10">
    <property type="entry name" value="Tetraspanin"/>
    <property type="match status" value="1"/>
</dbReference>
<protein>
    <submittedName>
        <fullName evidence="7">Tetraspanin</fullName>
    </submittedName>
</protein>
<dbReference type="Proteomes" id="UP000887574">
    <property type="component" value="Unplaced"/>
</dbReference>
<evidence type="ECO:0000256" key="1">
    <source>
        <dbReference type="ARBA" id="ARBA00004141"/>
    </source>
</evidence>
<accession>A0A915EDV2</accession>
<dbReference type="PANTHER" id="PTHR19282">
    <property type="entry name" value="TETRASPANIN"/>
    <property type="match status" value="1"/>
</dbReference>
<evidence type="ECO:0000256" key="5">
    <source>
        <dbReference type="SAM" id="Phobius"/>
    </source>
</evidence>
<evidence type="ECO:0000313" key="7">
    <source>
        <dbReference type="WBParaSite" id="jg5072.2"/>
    </source>
</evidence>
<dbReference type="InterPro" id="IPR008952">
    <property type="entry name" value="Tetraspanin_EC2_sf"/>
</dbReference>
<evidence type="ECO:0000256" key="3">
    <source>
        <dbReference type="ARBA" id="ARBA00022989"/>
    </source>
</evidence>
<feature type="transmembrane region" description="Helical" evidence="5">
    <location>
        <begin position="63"/>
        <end position="83"/>
    </location>
</feature>
<name>A0A915EDV2_9BILA</name>
<keyword evidence="2 5" id="KW-0812">Transmembrane</keyword>
<evidence type="ECO:0000313" key="6">
    <source>
        <dbReference type="Proteomes" id="UP000887574"/>
    </source>
</evidence>
<dbReference type="WBParaSite" id="jg5072.2">
    <property type="protein sequence ID" value="jg5072.2"/>
    <property type="gene ID" value="jg5072"/>
</dbReference>
<dbReference type="PANTHER" id="PTHR19282:SF452">
    <property type="entry name" value="LD03691P"/>
    <property type="match status" value="1"/>
</dbReference>
<keyword evidence="6" id="KW-1185">Reference proteome</keyword>
<reference evidence="7" key="1">
    <citation type="submission" date="2022-11" db="UniProtKB">
        <authorList>
            <consortium name="WormBaseParasite"/>
        </authorList>
    </citation>
    <scope>IDENTIFICATION</scope>
</reference>
<dbReference type="SUPFAM" id="SSF48652">
    <property type="entry name" value="Tetraspanin"/>
    <property type="match status" value="1"/>
</dbReference>
<comment type="subcellular location">
    <subcellularLocation>
        <location evidence="1">Membrane</location>
        <topology evidence="1">Multi-pass membrane protein</topology>
    </subcellularLocation>
</comment>
<feature type="transmembrane region" description="Helical" evidence="5">
    <location>
        <begin position="234"/>
        <end position="257"/>
    </location>
</feature>
<organism evidence="6 7">
    <name type="scientific">Ditylenchus dipsaci</name>
    <dbReference type="NCBI Taxonomy" id="166011"/>
    <lineage>
        <taxon>Eukaryota</taxon>
        <taxon>Metazoa</taxon>
        <taxon>Ecdysozoa</taxon>
        <taxon>Nematoda</taxon>
        <taxon>Chromadorea</taxon>
        <taxon>Rhabditida</taxon>
        <taxon>Tylenchina</taxon>
        <taxon>Tylenchomorpha</taxon>
        <taxon>Sphaerularioidea</taxon>
        <taxon>Anguinidae</taxon>
        <taxon>Anguininae</taxon>
        <taxon>Ditylenchus</taxon>
    </lineage>
</organism>
<sequence>MGSWAMVGLWLVWNIRSITLLSTDLLSVLFSAGVFVYGCWLYLNRSQYAELLAPSLYVDVSRIMIVVSVMSIINNAIAVYSVLKELRCLIYSYATASGIICFMLLIGGIMGFVFRSKLVQTPLHLKMLTSLKELYGSADMEGVTLAWDSLQTNFDCCGVNGTDDFHVWRTSKWHMHHKEPKPLVPISCCLSNRLEQCAKITEMSEMNKAMKSPPIHTKTCYMPLRTDLLSVLHVAAWLCVVSSLLMLVPAFFATLYAKLIRK</sequence>